<comment type="subcellular location">
    <subcellularLocation>
        <location evidence="3">Membrane</location>
    </subcellularLocation>
    <subcellularLocation>
        <location evidence="2">Plastid</location>
        <location evidence="2">Chloroplast</location>
    </subcellularLocation>
</comment>
<dbReference type="Gene3D" id="1.20.58.760">
    <property type="entry name" value="Peptidase M41"/>
    <property type="match status" value="1"/>
</dbReference>
<evidence type="ECO:0000256" key="13">
    <source>
        <dbReference type="ARBA" id="ARBA00022833"/>
    </source>
</evidence>
<dbReference type="NCBIfam" id="TIGR01241">
    <property type="entry name" value="FtsH_fam"/>
    <property type="match status" value="1"/>
</dbReference>
<keyword evidence="11" id="KW-0547">Nucleotide-binding</keyword>
<evidence type="ECO:0000256" key="8">
    <source>
        <dbReference type="ARBA" id="ARBA00022670"/>
    </source>
</evidence>
<dbReference type="Gene3D" id="1.10.8.60">
    <property type="match status" value="1"/>
</dbReference>
<dbReference type="EMBL" id="JALJOR010000011">
    <property type="protein sequence ID" value="KAK9808991.1"/>
    <property type="molecule type" value="Genomic_DNA"/>
</dbReference>
<dbReference type="InterPro" id="IPR003593">
    <property type="entry name" value="AAA+_ATPase"/>
</dbReference>
<keyword evidence="21" id="KW-1185">Reference proteome</keyword>
<dbReference type="GO" id="GO:0004176">
    <property type="term" value="F:ATP-dependent peptidase activity"/>
    <property type="evidence" value="ECO:0007669"/>
    <property type="project" value="InterPro"/>
</dbReference>
<dbReference type="GO" id="GO:0019684">
    <property type="term" value="P:photosynthesis, light reaction"/>
    <property type="evidence" value="ECO:0007669"/>
    <property type="project" value="UniProtKB-ARBA"/>
</dbReference>
<evidence type="ECO:0000256" key="17">
    <source>
        <dbReference type="ARBA" id="ARBA00023049"/>
    </source>
</evidence>
<gene>
    <name evidence="20" type="ORF">WJX72_007499</name>
</gene>
<dbReference type="GO" id="GO:0016887">
    <property type="term" value="F:ATP hydrolysis activity"/>
    <property type="evidence" value="ECO:0007669"/>
    <property type="project" value="InterPro"/>
</dbReference>
<dbReference type="SMART" id="SM00382">
    <property type="entry name" value="AAA"/>
    <property type="match status" value="1"/>
</dbReference>
<evidence type="ECO:0000256" key="12">
    <source>
        <dbReference type="ARBA" id="ARBA00022801"/>
    </source>
</evidence>
<evidence type="ECO:0000256" key="2">
    <source>
        <dbReference type="ARBA" id="ARBA00004229"/>
    </source>
</evidence>
<evidence type="ECO:0000256" key="11">
    <source>
        <dbReference type="ARBA" id="ARBA00022741"/>
    </source>
</evidence>
<evidence type="ECO:0000256" key="5">
    <source>
        <dbReference type="ARBA" id="ARBA00010550"/>
    </source>
</evidence>
<keyword evidence="12" id="KW-0378">Hydrolase</keyword>
<evidence type="ECO:0000256" key="15">
    <source>
        <dbReference type="ARBA" id="ARBA00022946"/>
    </source>
</evidence>
<evidence type="ECO:0000313" key="21">
    <source>
        <dbReference type="Proteomes" id="UP001489004"/>
    </source>
</evidence>
<dbReference type="PANTHER" id="PTHR23076:SF113">
    <property type="entry name" value="ATP-DEPENDENT ZINC METALLOPROTEASE FTSH 1, CHLOROPLASTIC-RELATED"/>
    <property type="match status" value="1"/>
</dbReference>
<sequence length="733" mass="78408">MAAQAALGISAATSTCPRTARRFQARNAERLRAQILGTARRPSRCLAVHSNAKQQSDALASEFVQKLPASALAALMATLTISSAGVAQAADSFTPPPTDTQTQTVQKQDSLQFAGQTKNAPDVFSSPAQESISLPEGNQWRYSEFIQAVQNGKVERVRFSKDGGQLQLTAVDGRRAMVVLPNDPDLVDILAKAGVDISVSEGDQQGNYVALLGNLLFPLIALGGLFFLFRRGAGGQGGPMGPMGGPMDFGKNKSKFQEVPETGVTFADVAGVDNAKLELQEVVDFLKNPDKYTVLGAKIPKGCLLVGPPGTGKTLLAKAIAGEAGVPFFSCAASEFVELFVGVGASRVRDLFEKAKAKAPCIVFIDEIDAVGRQRGAGMGGGNDEREQTINQLLTEMDGFEGNTGVIVLAATNRPDVLDQALLRPGRFDRQVTVDRPDVQGRVQILKVHCRGKTIGKDVDFDKIARRTPGFTGADLQNLCNEAAILAARRDLKEISKEEMADALERIVAGPEKKGAVMSDKKKKLVAYHEAGHALVGALMPEYDPVTKISIVPRGAAGGLTFFAPSEERLESGLYSRSYLENQMAVALGGRVAEELIFGEDDVTTGASGDFQQVSRVAKMMVTQMGFSKKLGQVAWTSGQQSFLGNQAGQPADCSGATAALIDEEIKELVTRAYRRAKDLVTSNINILHKTAAVLLEKEQIDGEEFQKIVMESQAEQYLKADEPSIAVPYQTA</sequence>
<dbReference type="SUPFAM" id="SSF140990">
    <property type="entry name" value="FtsH protease domain-like"/>
    <property type="match status" value="1"/>
</dbReference>
<dbReference type="Pfam" id="PF17862">
    <property type="entry name" value="AAA_lid_3"/>
    <property type="match status" value="1"/>
</dbReference>
<dbReference type="GO" id="GO:0046872">
    <property type="term" value="F:metal ion binding"/>
    <property type="evidence" value="ECO:0007669"/>
    <property type="project" value="UniProtKB-KW"/>
</dbReference>
<evidence type="ECO:0000256" key="16">
    <source>
        <dbReference type="ARBA" id="ARBA00022989"/>
    </source>
</evidence>
<proteinExistence type="inferred from homology"/>
<evidence type="ECO:0000256" key="10">
    <source>
        <dbReference type="ARBA" id="ARBA00022723"/>
    </source>
</evidence>
<dbReference type="FunFam" id="1.20.58.760:FF:000001">
    <property type="entry name" value="ATP-dependent zinc metalloprotease FtsH"/>
    <property type="match status" value="1"/>
</dbReference>
<accession>A0AAW1P6W5</accession>
<dbReference type="Pfam" id="PF01434">
    <property type="entry name" value="Peptidase_M41"/>
    <property type="match status" value="1"/>
</dbReference>
<evidence type="ECO:0000256" key="14">
    <source>
        <dbReference type="ARBA" id="ARBA00022840"/>
    </source>
</evidence>
<keyword evidence="18" id="KW-0472">Membrane</keyword>
<dbReference type="GO" id="GO:0004222">
    <property type="term" value="F:metalloendopeptidase activity"/>
    <property type="evidence" value="ECO:0007669"/>
    <property type="project" value="InterPro"/>
</dbReference>
<dbReference type="SUPFAM" id="SSF52540">
    <property type="entry name" value="P-loop containing nucleoside triphosphate hydrolases"/>
    <property type="match status" value="1"/>
</dbReference>
<dbReference type="InterPro" id="IPR003959">
    <property type="entry name" value="ATPase_AAA_core"/>
</dbReference>
<evidence type="ECO:0000256" key="3">
    <source>
        <dbReference type="ARBA" id="ARBA00004370"/>
    </source>
</evidence>
<evidence type="ECO:0000256" key="6">
    <source>
        <dbReference type="ARBA" id="ARBA00022528"/>
    </source>
</evidence>
<dbReference type="PROSITE" id="PS00674">
    <property type="entry name" value="AAA"/>
    <property type="match status" value="1"/>
</dbReference>
<dbReference type="InterPro" id="IPR005936">
    <property type="entry name" value="FtsH"/>
</dbReference>
<dbReference type="Proteomes" id="UP001489004">
    <property type="component" value="Unassembled WGS sequence"/>
</dbReference>
<dbReference type="Gene3D" id="3.30.720.210">
    <property type="match status" value="1"/>
</dbReference>
<keyword evidence="15" id="KW-0809">Transit peptide</keyword>
<keyword evidence="10" id="KW-0479">Metal-binding</keyword>
<dbReference type="FunFam" id="3.40.50.300:FF:000001">
    <property type="entry name" value="ATP-dependent zinc metalloprotease FtsH"/>
    <property type="match status" value="1"/>
</dbReference>
<keyword evidence="17" id="KW-0482">Metalloprotease</keyword>
<dbReference type="Pfam" id="PF00004">
    <property type="entry name" value="AAA"/>
    <property type="match status" value="1"/>
</dbReference>
<dbReference type="FunFam" id="3.30.720.210:FF:000003">
    <property type="entry name" value="ATP-dependent zinc metalloprotease FTSH, chloroplastic"/>
    <property type="match status" value="1"/>
</dbReference>
<comment type="similarity">
    <text evidence="5">In the N-terminal section; belongs to the AAA ATPase family.</text>
</comment>
<name>A0AAW1P6W5_9CHLO</name>
<dbReference type="GO" id="GO:0009535">
    <property type="term" value="C:chloroplast thylakoid membrane"/>
    <property type="evidence" value="ECO:0007669"/>
    <property type="project" value="TreeGrafter"/>
</dbReference>
<evidence type="ECO:0000256" key="9">
    <source>
        <dbReference type="ARBA" id="ARBA00022692"/>
    </source>
</evidence>
<dbReference type="InterPro" id="IPR037219">
    <property type="entry name" value="Peptidase_M41-like"/>
</dbReference>
<organism evidence="20 21">
    <name type="scientific">[Myrmecia] bisecta</name>
    <dbReference type="NCBI Taxonomy" id="41462"/>
    <lineage>
        <taxon>Eukaryota</taxon>
        <taxon>Viridiplantae</taxon>
        <taxon>Chlorophyta</taxon>
        <taxon>core chlorophytes</taxon>
        <taxon>Trebouxiophyceae</taxon>
        <taxon>Trebouxiales</taxon>
        <taxon>Trebouxiaceae</taxon>
        <taxon>Myrmecia</taxon>
    </lineage>
</organism>
<dbReference type="GO" id="GO:0005524">
    <property type="term" value="F:ATP binding"/>
    <property type="evidence" value="ECO:0007669"/>
    <property type="project" value="UniProtKB-KW"/>
</dbReference>
<feature type="domain" description="AAA+ ATPase" evidence="19">
    <location>
        <begin position="299"/>
        <end position="438"/>
    </location>
</feature>
<dbReference type="Gene3D" id="3.40.50.300">
    <property type="entry name" value="P-loop containing nucleotide triphosphate hydrolases"/>
    <property type="match status" value="1"/>
</dbReference>
<evidence type="ECO:0000313" key="20">
    <source>
        <dbReference type="EMBL" id="KAK9808991.1"/>
    </source>
</evidence>
<dbReference type="CDD" id="cd19501">
    <property type="entry name" value="RecA-like_FtsH"/>
    <property type="match status" value="1"/>
</dbReference>
<evidence type="ECO:0000256" key="18">
    <source>
        <dbReference type="ARBA" id="ARBA00023136"/>
    </source>
</evidence>
<comment type="cofactor">
    <cofactor evidence="1">
        <name>Zn(2+)</name>
        <dbReference type="ChEBI" id="CHEBI:29105"/>
    </cofactor>
</comment>
<keyword evidence="16" id="KW-1133">Transmembrane helix</keyword>
<dbReference type="InterPro" id="IPR003960">
    <property type="entry name" value="ATPase_AAA_CS"/>
</dbReference>
<dbReference type="GO" id="GO:0006508">
    <property type="term" value="P:proteolysis"/>
    <property type="evidence" value="ECO:0007669"/>
    <property type="project" value="UniProtKB-KW"/>
</dbReference>
<evidence type="ECO:0000256" key="7">
    <source>
        <dbReference type="ARBA" id="ARBA00022640"/>
    </source>
</evidence>
<keyword evidence="8" id="KW-0645">Protease</keyword>
<dbReference type="HAMAP" id="MF_01458">
    <property type="entry name" value="FtsH"/>
    <property type="match status" value="1"/>
</dbReference>
<comment type="caution">
    <text evidence="20">The sequence shown here is derived from an EMBL/GenBank/DDBJ whole genome shotgun (WGS) entry which is preliminary data.</text>
</comment>
<dbReference type="InterPro" id="IPR041569">
    <property type="entry name" value="AAA_lid_3"/>
</dbReference>
<dbReference type="InterPro" id="IPR000642">
    <property type="entry name" value="Peptidase_M41"/>
</dbReference>
<keyword evidence="7" id="KW-0934">Plastid</keyword>
<dbReference type="GO" id="GO:0003729">
    <property type="term" value="F:mRNA binding"/>
    <property type="evidence" value="ECO:0007669"/>
    <property type="project" value="UniProtKB-ARBA"/>
</dbReference>
<keyword evidence="14" id="KW-0067">ATP-binding</keyword>
<keyword evidence="9" id="KW-0812">Transmembrane</keyword>
<dbReference type="GO" id="GO:0010304">
    <property type="term" value="P:PSII associated light-harvesting complex II catabolic process"/>
    <property type="evidence" value="ECO:0007669"/>
    <property type="project" value="UniProtKB-ARBA"/>
</dbReference>
<protein>
    <recommendedName>
        <fullName evidence="19">AAA+ ATPase domain-containing protein</fullName>
    </recommendedName>
</protein>
<reference evidence="20 21" key="1">
    <citation type="journal article" date="2024" name="Nat. Commun.">
        <title>Phylogenomics reveals the evolutionary origins of lichenization in chlorophyte algae.</title>
        <authorList>
            <person name="Puginier C."/>
            <person name="Libourel C."/>
            <person name="Otte J."/>
            <person name="Skaloud P."/>
            <person name="Haon M."/>
            <person name="Grisel S."/>
            <person name="Petersen M."/>
            <person name="Berrin J.G."/>
            <person name="Delaux P.M."/>
            <person name="Dal Grande F."/>
            <person name="Keller J."/>
        </authorList>
    </citation>
    <scope>NUCLEOTIDE SEQUENCE [LARGE SCALE GENOMIC DNA]</scope>
    <source>
        <strain evidence="20 21">SAG 2043</strain>
    </source>
</reference>
<keyword evidence="6" id="KW-0150">Chloroplast</keyword>
<evidence type="ECO:0000256" key="1">
    <source>
        <dbReference type="ARBA" id="ARBA00001947"/>
    </source>
</evidence>
<keyword evidence="13" id="KW-0862">Zinc</keyword>
<dbReference type="Pfam" id="PF06480">
    <property type="entry name" value="FtsH_ext"/>
    <property type="match status" value="1"/>
</dbReference>
<dbReference type="FunFam" id="1.10.8.60:FF:000001">
    <property type="entry name" value="ATP-dependent zinc metalloprotease FtsH"/>
    <property type="match status" value="1"/>
</dbReference>
<dbReference type="AlphaFoldDB" id="A0AAW1P6W5"/>
<dbReference type="PANTHER" id="PTHR23076">
    <property type="entry name" value="METALLOPROTEASE M41 FTSH"/>
    <property type="match status" value="1"/>
</dbReference>
<dbReference type="InterPro" id="IPR027417">
    <property type="entry name" value="P-loop_NTPase"/>
</dbReference>
<comment type="similarity">
    <text evidence="4">In the C-terminal section; belongs to the peptidase M41 family.</text>
</comment>
<evidence type="ECO:0000259" key="19">
    <source>
        <dbReference type="SMART" id="SM00382"/>
    </source>
</evidence>
<dbReference type="InterPro" id="IPR011546">
    <property type="entry name" value="Pept_M41_FtsH_extracell"/>
</dbReference>
<evidence type="ECO:0000256" key="4">
    <source>
        <dbReference type="ARBA" id="ARBA00010044"/>
    </source>
</evidence>